<reference evidence="2" key="1">
    <citation type="journal article" date="2023" name="Hortic. Res.">
        <title>A chromosome-level phased genome enabling allele-level studies in sweet orange: a case study on citrus Huanglongbing tolerance.</title>
        <authorList>
            <person name="Wu B."/>
            <person name="Yu Q."/>
            <person name="Deng Z."/>
            <person name="Duan Y."/>
            <person name="Luo F."/>
            <person name="Gmitter F. Jr."/>
        </authorList>
    </citation>
    <scope>NUCLEOTIDE SEQUENCE [LARGE SCALE GENOMIC DNA]</scope>
    <source>
        <strain evidence="2">cv. Valencia</strain>
    </source>
</reference>
<accession>A0ACB8NUB6</accession>
<evidence type="ECO:0000313" key="1">
    <source>
        <dbReference type="EMBL" id="KAH9801630.1"/>
    </source>
</evidence>
<proteinExistence type="predicted"/>
<name>A0ACB8NUB6_CITSI</name>
<organism evidence="1 2">
    <name type="scientific">Citrus sinensis</name>
    <name type="common">Sweet orange</name>
    <name type="synonym">Citrus aurantium var. sinensis</name>
    <dbReference type="NCBI Taxonomy" id="2711"/>
    <lineage>
        <taxon>Eukaryota</taxon>
        <taxon>Viridiplantae</taxon>
        <taxon>Streptophyta</taxon>
        <taxon>Embryophyta</taxon>
        <taxon>Tracheophyta</taxon>
        <taxon>Spermatophyta</taxon>
        <taxon>Magnoliopsida</taxon>
        <taxon>eudicotyledons</taxon>
        <taxon>Gunneridae</taxon>
        <taxon>Pentapetalae</taxon>
        <taxon>rosids</taxon>
        <taxon>malvids</taxon>
        <taxon>Sapindales</taxon>
        <taxon>Rutaceae</taxon>
        <taxon>Aurantioideae</taxon>
        <taxon>Citrus</taxon>
    </lineage>
</organism>
<keyword evidence="2" id="KW-1185">Reference proteome</keyword>
<comment type="caution">
    <text evidence="1">The sequence shown here is derived from an EMBL/GenBank/DDBJ whole genome shotgun (WGS) entry which is preliminary data.</text>
</comment>
<evidence type="ECO:0000313" key="2">
    <source>
        <dbReference type="Proteomes" id="UP000829398"/>
    </source>
</evidence>
<dbReference type="Proteomes" id="UP000829398">
    <property type="component" value="Chromosome 1"/>
</dbReference>
<sequence>MAHWISNKLKVAETFLQQIDQQAAESLGKGDKPRSEDPQIDGPSKSGGSVSLKDQLKKRTQEINDYRGKLQSDPNVKNVYNRNNSFTSSKETKPKSTLTDSDWTELLGTPDKGLSLGNVRKDERRRQGGTLGNRNRKINKNSSLIKSGWSKVNGGNKPSDGDESGSSGRSSSVELQNDGKNINGQDVKPQDGRSKENDDVKKNSRLEMVSVPGKVDAFSDVKIGMNDVDGRLPSNIRGNHKSNAGIRASVLNDSKRGSSSTSEDGSDSNSDSSSSESESEREREERRKLKEKILAEKAAAKAGDAIKERENMVARLEGEKQSLEKILEERAKQQVKEASELQTSMMETMDAFELEKQRHNNTRMEALQLLAKLEVLHPFLGGWITYYLDSVINFSITANADLARALAAAQKKLEMETNQVAELRQQTELKEVAHEVATLLLDKIARKGAAQLVEGLRFGALAVSRTQPEELQYSSNWNLSKASELHLPVPSSKGVEFEREILEAEYTFIADKIIQLEDKAKKLEGNIEMTRKEIEDPTEVEIELKRRLGQLTDHLIQKQAQVFPLNFLPGRTTIPVMRMLSLAFFHMDGIIETSSLSIITLLLFIERMVEALSSEKATLAFRIEAVSRLLDENKPVTGSSSRDLEFGAWDLSQSNLRPLFEEKIRSGKKHIGSLLKQLDSIFLAGVVFLRRNPIAKLWSLVYLVCLHLWVIYILLSHSQSSAEARSGAVFSLENINNTASL</sequence>
<dbReference type="EMBL" id="CM039170">
    <property type="protein sequence ID" value="KAH9801630.1"/>
    <property type="molecule type" value="Genomic_DNA"/>
</dbReference>
<protein>
    <submittedName>
        <fullName evidence="1">Golgin candidate 2</fullName>
    </submittedName>
</protein>
<gene>
    <name evidence="1" type="ORF">KPL71_001097</name>
</gene>